<sequence>MSFSPSNAVQADEADALSMDDLAAAIDIGRPGAFAALGSAFLTRLPATPVPEPYVVAISADAAAQLGFDPAIAADPAFAAFFAGNPTSDWPAERLPYATVYSGHQFGVWAGQLGDGRAIGLGEVEHGGERLEVQIKGAGRTPYSRMGDGRAVLRSSIREFLCSEAMHHLGIPTTRALCVIGSDLPVRRETIETSAIVTRVAPSFVRFGHFEHFYSNDRVDDLKKLADHVIERFYPQCREADDPYMALLAEATRRTADLMADWQAVGFCHGVMNTDNMSILGLTIDYGPFGFMDGFNAHHICNHSDTQGRYSYSRQPQVGYWNLFCLAQALVPLFGPQYAEEGRSERAIEDAQRVLEGFKTRFAPALEAKMRAKLGLAEAREGDDKLANGLLEVMHANRADFTQTFRHLAKMSKTDASNDAPVRDLFLDRPAFDAWASGYRARLMQETRSDAERAAAMSRVNPKYVLRNHLAEQAIRQAKEKDFSEVERLARVLARPFDEQPEFESYAGLPPDWASELEVSCSS</sequence>
<comment type="catalytic activity">
    <reaction evidence="8">
        <text>L-seryl-[protein] + UTP = O-(5'-uridylyl)-L-seryl-[protein] + diphosphate</text>
        <dbReference type="Rhea" id="RHEA:64604"/>
        <dbReference type="Rhea" id="RHEA-COMP:9863"/>
        <dbReference type="Rhea" id="RHEA-COMP:16635"/>
        <dbReference type="ChEBI" id="CHEBI:29999"/>
        <dbReference type="ChEBI" id="CHEBI:33019"/>
        <dbReference type="ChEBI" id="CHEBI:46398"/>
        <dbReference type="ChEBI" id="CHEBI:156051"/>
    </reaction>
</comment>
<dbReference type="EMBL" id="JFHC01000028">
    <property type="protein sequence ID" value="KDR41351.1"/>
    <property type="molecule type" value="Genomic_DNA"/>
</dbReference>
<evidence type="ECO:0000256" key="3">
    <source>
        <dbReference type="ARBA" id="ARBA00022695"/>
    </source>
</evidence>
<feature type="binding site" evidence="8">
    <location>
        <position position="136"/>
    </location>
    <ligand>
        <name>ATP</name>
        <dbReference type="ChEBI" id="CHEBI:30616"/>
    </ligand>
</feature>
<comment type="catalytic activity">
    <reaction evidence="8">
        <text>L-seryl-[protein] + ATP = 3-O-(5'-adenylyl)-L-seryl-[protein] + diphosphate</text>
        <dbReference type="Rhea" id="RHEA:58120"/>
        <dbReference type="Rhea" id="RHEA-COMP:9863"/>
        <dbReference type="Rhea" id="RHEA-COMP:15073"/>
        <dbReference type="ChEBI" id="CHEBI:29999"/>
        <dbReference type="ChEBI" id="CHEBI:30616"/>
        <dbReference type="ChEBI" id="CHEBI:33019"/>
        <dbReference type="ChEBI" id="CHEBI:142516"/>
        <dbReference type="EC" id="2.7.7.108"/>
    </reaction>
</comment>
<dbReference type="GO" id="GO:0000287">
    <property type="term" value="F:magnesium ion binding"/>
    <property type="evidence" value="ECO:0007669"/>
    <property type="project" value="UniProtKB-UniRule"/>
</dbReference>
<comment type="catalytic activity">
    <reaction evidence="8">
        <text>L-tyrosyl-[protein] + UTP = O-(5'-uridylyl)-L-tyrosyl-[protein] + diphosphate</text>
        <dbReference type="Rhea" id="RHEA:83887"/>
        <dbReference type="Rhea" id="RHEA-COMP:10136"/>
        <dbReference type="Rhea" id="RHEA-COMP:20238"/>
        <dbReference type="ChEBI" id="CHEBI:33019"/>
        <dbReference type="ChEBI" id="CHEBI:46398"/>
        <dbReference type="ChEBI" id="CHEBI:46858"/>
        <dbReference type="ChEBI" id="CHEBI:90602"/>
    </reaction>
</comment>
<keyword evidence="4 8" id="KW-0479">Metal-binding</keyword>
<feature type="binding site" evidence="8">
    <location>
        <position position="206"/>
    </location>
    <ligand>
        <name>ATP</name>
        <dbReference type="ChEBI" id="CHEBI:30616"/>
    </ligand>
</feature>
<comment type="function">
    <text evidence="8">Nucleotidyltransferase involved in the post-translational modification of proteins. It can catalyze the addition of adenosine monophosphate (AMP) or uridine monophosphate (UMP) to a protein, resulting in modifications known as AMPylation and UMPylation.</text>
</comment>
<keyword evidence="2 8" id="KW-0808">Transferase</keyword>
<feature type="binding site" evidence="8">
    <location>
        <position position="149"/>
    </location>
    <ligand>
        <name>ATP</name>
        <dbReference type="ChEBI" id="CHEBI:30616"/>
    </ligand>
</feature>
<dbReference type="EC" id="2.7.7.108" evidence="8"/>
<comment type="catalytic activity">
    <reaction evidence="8">
        <text>L-tyrosyl-[protein] + ATP = O-(5'-adenylyl)-L-tyrosyl-[protein] + diphosphate</text>
        <dbReference type="Rhea" id="RHEA:54288"/>
        <dbReference type="Rhea" id="RHEA-COMP:10136"/>
        <dbReference type="Rhea" id="RHEA-COMP:13846"/>
        <dbReference type="ChEBI" id="CHEBI:30616"/>
        <dbReference type="ChEBI" id="CHEBI:33019"/>
        <dbReference type="ChEBI" id="CHEBI:46858"/>
        <dbReference type="ChEBI" id="CHEBI:83624"/>
        <dbReference type="EC" id="2.7.7.108"/>
    </reaction>
</comment>
<evidence type="ECO:0000313" key="9">
    <source>
        <dbReference type="EMBL" id="KDR41351.1"/>
    </source>
</evidence>
<evidence type="ECO:0000256" key="5">
    <source>
        <dbReference type="ARBA" id="ARBA00022741"/>
    </source>
</evidence>
<name>A0A069PVI3_9BURK</name>
<comment type="catalytic activity">
    <reaction evidence="8">
        <text>L-histidyl-[protein] + UTP = N(tele)-(5'-uridylyl)-L-histidyl-[protein] + diphosphate</text>
        <dbReference type="Rhea" id="RHEA:83891"/>
        <dbReference type="Rhea" id="RHEA-COMP:9745"/>
        <dbReference type="Rhea" id="RHEA-COMP:20239"/>
        <dbReference type="ChEBI" id="CHEBI:29979"/>
        <dbReference type="ChEBI" id="CHEBI:33019"/>
        <dbReference type="ChEBI" id="CHEBI:46398"/>
        <dbReference type="ChEBI" id="CHEBI:233474"/>
    </reaction>
</comment>
<dbReference type="GO" id="GO:0005524">
    <property type="term" value="F:ATP binding"/>
    <property type="evidence" value="ECO:0007669"/>
    <property type="project" value="UniProtKB-UniRule"/>
</dbReference>
<feature type="binding site" evidence="8">
    <location>
        <position position="148"/>
    </location>
    <ligand>
        <name>ATP</name>
        <dbReference type="ChEBI" id="CHEBI:30616"/>
    </ligand>
</feature>
<keyword evidence="10" id="KW-1185">Reference proteome</keyword>
<feature type="binding site" evidence="8">
    <location>
        <position position="114"/>
    </location>
    <ligand>
        <name>ATP</name>
        <dbReference type="ChEBI" id="CHEBI:30616"/>
    </ligand>
</feature>
<comment type="catalytic activity">
    <reaction evidence="8">
        <text>L-threonyl-[protein] + ATP = 3-O-(5'-adenylyl)-L-threonyl-[protein] + diphosphate</text>
        <dbReference type="Rhea" id="RHEA:54292"/>
        <dbReference type="Rhea" id="RHEA-COMP:11060"/>
        <dbReference type="Rhea" id="RHEA-COMP:13847"/>
        <dbReference type="ChEBI" id="CHEBI:30013"/>
        <dbReference type="ChEBI" id="CHEBI:30616"/>
        <dbReference type="ChEBI" id="CHEBI:33019"/>
        <dbReference type="ChEBI" id="CHEBI:138113"/>
        <dbReference type="EC" id="2.7.7.108"/>
    </reaction>
</comment>
<protein>
    <recommendedName>
        <fullName evidence="8">Protein nucleotidyltransferase YdiU</fullName>
        <ecNumber evidence="8">2.7.7.-</ecNumber>
    </recommendedName>
    <alternativeName>
        <fullName evidence="8">Protein adenylyltransferase YdiU</fullName>
        <ecNumber evidence="8">2.7.7.108</ecNumber>
    </alternativeName>
    <alternativeName>
        <fullName evidence="8">Protein uridylyltransferase YdiU</fullName>
        <ecNumber evidence="8">2.7.7.-</ecNumber>
    </alternativeName>
</protein>
<comment type="cofactor">
    <cofactor evidence="8">
        <name>Mg(2+)</name>
        <dbReference type="ChEBI" id="CHEBI:18420"/>
    </cofactor>
    <cofactor evidence="8">
        <name>Mn(2+)</name>
        <dbReference type="ChEBI" id="CHEBI:29035"/>
    </cofactor>
</comment>
<evidence type="ECO:0000256" key="4">
    <source>
        <dbReference type="ARBA" id="ARBA00022723"/>
    </source>
</evidence>
<feature type="binding site" evidence="8">
    <location>
        <position position="276"/>
    </location>
    <ligand>
        <name>Mg(2+)</name>
        <dbReference type="ChEBI" id="CHEBI:18420"/>
    </ligand>
</feature>
<keyword evidence="5 8" id="KW-0547">Nucleotide-binding</keyword>
<keyword evidence="3 8" id="KW-0548">Nucleotidyltransferase</keyword>
<dbReference type="PANTHER" id="PTHR32057:SF14">
    <property type="entry name" value="PROTEIN ADENYLYLTRANSFERASE SELO, MITOCHONDRIAL"/>
    <property type="match status" value="1"/>
</dbReference>
<dbReference type="InterPro" id="IPR003846">
    <property type="entry name" value="SelO"/>
</dbReference>
<dbReference type="Pfam" id="PF02696">
    <property type="entry name" value="SelO"/>
    <property type="match status" value="1"/>
</dbReference>
<dbReference type="PANTHER" id="PTHR32057">
    <property type="entry name" value="PROTEIN ADENYLYLTRANSFERASE SELO, MITOCHONDRIAL"/>
    <property type="match status" value="1"/>
</dbReference>
<feature type="binding site" evidence="8">
    <location>
        <position position="285"/>
    </location>
    <ligand>
        <name>ATP</name>
        <dbReference type="ChEBI" id="CHEBI:30616"/>
    </ligand>
</feature>
<dbReference type="GO" id="GO:0070733">
    <property type="term" value="F:AMPylase activity"/>
    <property type="evidence" value="ECO:0007669"/>
    <property type="project" value="UniProtKB-EC"/>
</dbReference>
<feature type="binding site" evidence="8">
    <location>
        <position position="116"/>
    </location>
    <ligand>
        <name>ATP</name>
        <dbReference type="ChEBI" id="CHEBI:30616"/>
    </ligand>
</feature>
<evidence type="ECO:0000313" key="10">
    <source>
        <dbReference type="Proteomes" id="UP000027466"/>
    </source>
</evidence>
<organism evidence="9 10">
    <name type="scientific">Caballeronia glathei</name>
    <dbReference type="NCBI Taxonomy" id="60547"/>
    <lineage>
        <taxon>Bacteria</taxon>
        <taxon>Pseudomonadati</taxon>
        <taxon>Pseudomonadota</taxon>
        <taxon>Betaproteobacteria</taxon>
        <taxon>Burkholderiales</taxon>
        <taxon>Burkholderiaceae</taxon>
        <taxon>Caballeronia</taxon>
    </lineage>
</organism>
<feature type="binding site" evidence="8">
    <location>
        <position position="199"/>
    </location>
    <ligand>
        <name>ATP</name>
        <dbReference type="ChEBI" id="CHEBI:30616"/>
    </ligand>
</feature>
<reference evidence="9 10" key="1">
    <citation type="submission" date="2014-03" db="EMBL/GenBank/DDBJ databases">
        <title>Draft Genome Sequences of Four Burkholderia Strains.</title>
        <authorList>
            <person name="Liu X.Y."/>
            <person name="Li C.X."/>
            <person name="Xu J.H."/>
        </authorList>
    </citation>
    <scope>NUCLEOTIDE SEQUENCE [LARGE SCALE GENOMIC DNA]</scope>
    <source>
        <strain evidence="9 10">DSM 50014</strain>
    </source>
</reference>
<dbReference type="EC" id="2.7.7.-" evidence="8"/>
<keyword evidence="8" id="KW-0464">Manganese</keyword>
<gene>
    <name evidence="8" type="primary">ydiU</name>
    <name evidence="8" type="synonym">selO</name>
    <name evidence="9" type="ORF">BG61_17790</name>
</gene>
<comment type="similarity">
    <text evidence="1 8">Belongs to the SELO family.</text>
</comment>
<dbReference type="GO" id="GO:0030145">
    <property type="term" value="F:manganese ion binding"/>
    <property type="evidence" value="ECO:0007669"/>
    <property type="project" value="UniProtKB-UniRule"/>
</dbReference>
<keyword evidence="7 8" id="KW-0460">Magnesium</keyword>
<dbReference type="NCBIfam" id="NF000658">
    <property type="entry name" value="PRK00029.1"/>
    <property type="match status" value="1"/>
</dbReference>
<dbReference type="AlphaFoldDB" id="A0A069PVI3"/>
<dbReference type="Proteomes" id="UP000027466">
    <property type="component" value="Unassembled WGS sequence"/>
</dbReference>
<keyword evidence="6 8" id="KW-0067">ATP-binding</keyword>
<dbReference type="HAMAP" id="MF_00692">
    <property type="entry name" value="SelO"/>
    <property type="match status" value="1"/>
</dbReference>
<evidence type="ECO:0000256" key="2">
    <source>
        <dbReference type="ARBA" id="ARBA00022679"/>
    </source>
</evidence>
<comment type="caution">
    <text evidence="9">The sequence shown here is derived from an EMBL/GenBank/DDBJ whole genome shotgun (WGS) entry which is preliminary data.</text>
</comment>
<evidence type="ECO:0000256" key="7">
    <source>
        <dbReference type="ARBA" id="ARBA00022842"/>
    </source>
</evidence>
<feature type="binding site" evidence="8">
    <location>
        <position position="285"/>
    </location>
    <ligand>
        <name>Mg(2+)</name>
        <dbReference type="ChEBI" id="CHEBI:18420"/>
    </ligand>
</feature>
<dbReference type="STRING" id="60547.GCA_000751215_03345"/>
<accession>A0A069PVI3</accession>
<feature type="active site" description="Proton acceptor" evidence="8">
    <location>
        <position position="275"/>
    </location>
</feature>
<evidence type="ECO:0000256" key="6">
    <source>
        <dbReference type="ARBA" id="ARBA00022840"/>
    </source>
</evidence>
<evidence type="ECO:0000256" key="1">
    <source>
        <dbReference type="ARBA" id="ARBA00009747"/>
    </source>
</evidence>
<proteinExistence type="inferred from homology"/>
<evidence type="ECO:0000256" key="8">
    <source>
        <dbReference type="HAMAP-Rule" id="MF_00692"/>
    </source>
</evidence>
<feature type="binding site" evidence="8">
    <location>
        <position position="117"/>
    </location>
    <ligand>
        <name>ATP</name>
        <dbReference type="ChEBI" id="CHEBI:30616"/>
    </ligand>
</feature>